<accession>A0A820R2T4</accession>
<dbReference type="Gene3D" id="2.30.29.30">
    <property type="entry name" value="Pleckstrin-homology domain (PH domain)/Phosphotyrosine-binding domain (PTB)"/>
    <property type="match status" value="1"/>
</dbReference>
<dbReference type="PROSITE" id="PS50003">
    <property type="entry name" value="PH_DOMAIN"/>
    <property type="match status" value="1"/>
</dbReference>
<dbReference type="EMBL" id="CAJOBG010043808">
    <property type="protein sequence ID" value="CAF4430998.1"/>
    <property type="molecule type" value="Genomic_DNA"/>
</dbReference>
<reference evidence="4" key="1">
    <citation type="submission" date="2021-02" db="EMBL/GenBank/DDBJ databases">
        <authorList>
            <person name="Nowell W R."/>
        </authorList>
    </citation>
    <scope>NUCLEOTIDE SEQUENCE</scope>
</reference>
<feature type="non-terminal residue" evidence="4">
    <location>
        <position position="1"/>
    </location>
</feature>
<protein>
    <recommendedName>
        <fullName evidence="3">PH domain-containing protein</fullName>
    </recommendedName>
</protein>
<keyword evidence="5" id="KW-1185">Reference proteome</keyword>
<organism evidence="4 5">
    <name type="scientific">Rotaria magnacalcarata</name>
    <dbReference type="NCBI Taxonomy" id="392030"/>
    <lineage>
        <taxon>Eukaryota</taxon>
        <taxon>Metazoa</taxon>
        <taxon>Spiralia</taxon>
        <taxon>Gnathifera</taxon>
        <taxon>Rotifera</taxon>
        <taxon>Eurotatoria</taxon>
        <taxon>Bdelloidea</taxon>
        <taxon>Philodinida</taxon>
        <taxon>Philodinidae</taxon>
        <taxon>Rotaria</taxon>
    </lineage>
</organism>
<proteinExistence type="inferred from homology"/>
<evidence type="ECO:0000256" key="1">
    <source>
        <dbReference type="ARBA" id="ARBA00008842"/>
    </source>
</evidence>
<feature type="domain" description="PH" evidence="3">
    <location>
        <begin position="11"/>
        <end position="106"/>
    </location>
</feature>
<comment type="similarity">
    <text evidence="1">Belongs to the OSBP family.</text>
</comment>
<evidence type="ECO:0000313" key="4">
    <source>
        <dbReference type="EMBL" id="CAF4430998.1"/>
    </source>
</evidence>
<evidence type="ECO:0000259" key="3">
    <source>
        <dbReference type="PROSITE" id="PS50003"/>
    </source>
</evidence>
<evidence type="ECO:0000313" key="5">
    <source>
        <dbReference type="Proteomes" id="UP000663866"/>
    </source>
</evidence>
<feature type="region of interest" description="Disordered" evidence="2">
    <location>
        <begin position="180"/>
        <end position="199"/>
    </location>
</feature>
<dbReference type="Pfam" id="PF15409">
    <property type="entry name" value="PH_8"/>
    <property type="match status" value="1"/>
</dbReference>
<evidence type="ECO:0000256" key="2">
    <source>
        <dbReference type="SAM" id="MobiDB-lite"/>
    </source>
</evidence>
<dbReference type="SUPFAM" id="SSF50729">
    <property type="entry name" value="PH domain-like"/>
    <property type="match status" value="1"/>
</dbReference>
<name>A0A820R2T4_9BILA</name>
<sequence>MKLVNDPSKPVITLSNYLMKKRKWPYRGWHKRFFVLQDGYLIYGKSEQEIKRGRYNGRCDIGLCIVTFIRELQRINIDETNSVYHIKIKDRSSFEQWLEQIAIHRNYRQKVLEEQSPLIKNLNTTDEPKKETNHKSPSPINSAITSSDRLFYNDFAEIQVQLSSLSDILEQIKINTTTTSSVSSRSIDGGKTNSGHTPSASISSINSFTLLDVQRQDYFELSKKVFDNLNNLYKRLSVLAIEQQQQLTNSVNAGTSNTLQSISSGSTTMSRHESIFYDAPEVLSVLLLNEDKDEIEKMPPLVMSR</sequence>
<comment type="caution">
    <text evidence="4">The sequence shown here is derived from an EMBL/GenBank/DDBJ whole genome shotgun (WGS) entry which is preliminary data.</text>
</comment>
<dbReference type="GO" id="GO:0006869">
    <property type="term" value="P:lipid transport"/>
    <property type="evidence" value="ECO:0007669"/>
    <property type="project" value="UniProtKB-ARBA"/>
</dbReference>
<dbReference type="AlphaFoldDB" id="A0A820R2T4"/>
<dbReference type="InterPro" id="IPR001849">
    <property type="entry name" value="PH_domain"/>
</dbReference>
<dbReference type="InterPro" id="IPR011993">
    <property type="entry name" value="PH-like_dom_sf"/>
</dbReference>
<gene>
    <name evidence="4" type="ORF">OVN521_LOCUS36696</name>
</gene>
<dbReference type="InterPro" id="IPR041680">
    <property type="entry name" value="PH_8"/>
</dbReference>
<dbReference type="Proteomes" id="UP000663866">
    <property type="component" value="Unassembled WGS sequence"/>
</dbReference>
<dbReference type="SMART" id="SM00233">
    <property type="entry name" value="PH"/>
    <property type="match status" value="1"/>
</dbReference>
<feature type="region of interest" description="Disordered" evidence="2">
    <location>
        <begin position="119"/>
        <end position="141"/>
    </location>
</feature>